<sequence precursor="true">MPHRSFSRLAALLLAASVCLGPLAVAHDGLHAIFDGKSLDGWEVRPEKDTEAHWSVQDGKIVCENVNKKGSVLWTSKDYKDYEIELDYQTSSDYYDTGVMLRGDGHQVQLGISGSLKKDMSACVYAPKDKRGSYPGVSEKGTEVLKLGEWNHLRVILTGKRIQTFHNGEPCVDYTGIAINDEGPIGLQLHGGHHMKIQFKNVKVKEL</sequence>
<protein>
    <recommendedName>
        <fullName evidence="2">3-keto-alpha-glucoside-1,2-lyase/3-keto-2-hydroxy-glucal hydratase domain-containing protein</fullName>
    </recommendedName>
</protein>
<dbReference type="EMBL" id="CP037423">
    <property type="protein sequence ID" value="QDV45153.1"/>
    <property type="molecule type" value="Genomic_DNA"/>
</dbReference>
<feature type="chain" id="PRO_5021807202" description="3-keto-alpha-glucoside-1,2-lyase/3-keto-2-hydroxy-glucal hydratase domain-containing protein" evidence="1">
    <location>
        <begin position="27"/>
        <end position="207"/>
    </location>
</feature>
<accession>A0A518HWF0</accession>
<name>A0A518HWF0_9BACT</name>
<evidence type="ECO:0000313" key="4">
    <source>
        <dbReference type="Proteomes" id="UP000319004"/>
    </source>
</evidence>
<dbReference type="AlphaFoldDB" id="A0A518HWF0"/>
<organism evidence="3 4">
    <name type="scientific">Stieleria neptunia</name>
    <dbReference type="NCBI Taxonomy" id="2527979"/>
    <lineage>
        <taxon>Bacteria</taxon>
        <taxon>Pseudomonadati</taxon>
        <taxon>Planctomycetota</taxon>
        <taxon>Planctomycetia</taxon>
        <taxon>Pirellulales</taxon>
        <taxon>Pirellulaceae</taxon>
        <taxon>Stieleria</taxon>
    </lineage>
</organism>
<dbReference type="KEGG" id="snep:Enr13x_50270"/>
<keyword evidence="4" id="KW-1185">Reference proteome</keyword>
<reference evidence="3 4" key="1">
    <citation type="submission" date="2019-03" db="EMBL/GenBank/DDBJ databases">
        <title>Deep-cultivation of Planctomycetes and their phenomic and genomic characterization uncovers novel biology.</title>
        <authorList>
            <person name="Wiegand S."/>
            <person name="Jogler M."/>
            <person name="Boedeker C."/>
            <person name="Pinto D."/>
            <person name="Vollmers J."/>
            <person name="Rivas-Marin E."/>
            <person name="Kohn T."/>
            <person name="Peeters S.H."/>
            <person name="Heuer A."/>
            <person name="Rast P."/>
            <person name="Oberbeckmann S."/>
            <person name="Bunk B."/>
            <person name="Jeske O."/>
            <person name="Meyerdierks A."/>
            <person name="Storesund J.E."/>
            <person name="Kallscheuer N."/>
            <person name="Luecker S."/>
            <person name="Lage O.M."/>
            <person name="Pohl T."/>
            <person name="Merkel B.J."/>
            <person name="Hornburger P."/>
            <person name="Mueller R.-W."/>
            <person name="Bruemmer F."/>
            <person name="Labrenz M."/>
            <person name="Spormann A.M."/>
            <person name="Op den Camp H."/>
            <person name="Overmann J."/>
            <person name="Amann R."/>
            <person name="Jetten M.S.M."/>
            <person name="Mascher T."/>
            <person name="Medema M.H."/>
            <person name="Devos D.P."/>
            <person name="Kaster A.-K."/>
            <person name="Ovreas L."/>
            <person name="Rohde M."/>
            <person name="Galperin M.Y."/>
            <person name="Jogler C."/>
        </authorList>
    </citation>
    <scope>NUCLEOTIDE SEQUENCE [LARGE SCALE GENOMIC DNA]</scope>
    <source>
        <strain evidence="3 4">Enr13</strain>
    </source>
</reference>
<feature type="domain" description="3-keto-alpha-glucoside-1,2-lyase/3-keto-2-hydroxy-glucal hydratase" evidence="2">
    <location>
        <begin position="32"/>
        <end position="205"/>
    </location>
</feature>
<gene>
    <name evidence="3" type="ORF">Enr13x_50270</name>
</gene>
<feature type="signal peptide" evidence="1">
    <location>
        <begin position="1"/>
        <end position="26"/>
    </location>
</feature>
<dbReference type="GO" id="GO:0016787">
    <property type="term" value="F:hydrolase activity"/>
    <property type="evidence" value="ECO:0007669"/>
    <property type="project" value="InterPro"/>
</dbReference>
<evidence type="ECO:0000256" key="1">
    <source>
        <dbReference type="SAM" id="SignalP"/>
    </source>
</evidence>
<evidence type="ECO:0000313" key="3">
    <source>
        <dbReference type="EMBL" id="QDV45153.1"/>
    </source>
</evidence>
<dbReference type="InterPro" id="IPR010496">
    <property type="entry name" value="AL/BT2_dom"/>
</dbReference>
<dbReference type="RefSeq" id="WP_145389359.1">
    <property type="nucleotide sequence ID" value="NZ_CP037423.1"/>
</dbReference>
<evidence type="ECO:0000259" key="2">
    <source>
        <dbReference type="Pfam" id="PF06439"/>
    </source>
</evidence>
<dbReference type="OrthoDB" id="279874at2"/>
<dbReference type="Gene3D" id="2.60.120.560">
    <property type="entry name" value="Exo-inulinase, domain 1"/>
    <property type="match status" value="1"/>
</dbReference>
<proteinExistence type="predicted"/>
<dbReference type="Pfam" id="PF06439">
    <property type="entry name" value="3keto-disac_hyd"/>
    <property type="match status" value="1"/>
</dbReference>
<dbReference type="Proteomes" id="UP000319004">
    <property type="component" value="Chromosome"/>
</dbReference>
<keyword evidence="1" id="KW-0732">Signal</keyword>